<accession>A0ABM5YPN5</accession>
<keyword evidence="1" id="KW-0614">Plasmid</keyword>
<reference evidence="1 2" key="1">
    <citation type="submission" date="2015-12" db="EMBL/GenBank/DDBJ databases">
        <title>Intraspecies pangenome expansion in the marine bacterium Alteromonas.</title>
        <authorList>
            <person name="Lopez-Perez M."/>
            <person name="Rodriguez-Valera F."/>
        </authorList>
    </citation>
    <scope>NUCLEOTIDE SEQUENCE [LARGE SCALE GENOMIC DNA]</scope>
    <source>
        <strain evidence="1 2">LMG 21861</strain>
        <plasmid evidence="1 2">pASTE61-200</plasmid>
    </source>
</reference>
<keyword evidence="2" id="KW-1185">Reference proteome</keyword>
<name>A0ABM5YPN5_9ALTE</name>
<geneLocation type="plasmid" evidence="1 2">
    <name>pASTE61-200</name>
</geneLocation>
<dbReference type="Proteomes" id="UP000056750">
    <property type="component" value="Plasmid pASTE61-200"/>
</dbReference>
<gene>
    <name evidence="1" type="ORF">AVL57_00055</name>
</gene>
<dbReference type="EMBL" id="CP013927">
    <property type="protein sequence ID" value="AMJ76576.1"/>
    <property type="molecule type" value="Genomic_DNA"/>
</dbReference>
<protein>
    <submittedName>
        <fullName evidence="1">Uncharacterized protein</fullName>
    </submittedName>
</protein>
<sequence>MDVLEPWKNIKETIDSLSKFTHVNDKTFDISHEESEKLAEEALCILLSIFNMIEGTRTELHCELASHIDNQ</sequence>
<proteinExistence type="predicted"/>
<organism evidence="1 2">
    <name type="scientific">Alteromonas stellipolaris</name>
    <dbReference type="NCBI Taxonomy" id="233316"/>
    <lineage>
        <taxon>Bacteria</taxon>
        <taxon>Pseudomonadati</taxon>
        <taxon>Pseudomonadota</taxon>
        <taxon>Gammaproteobacteria</taxon>
        <taxon>Alteromonadales</taxon>
        <taxon>Alteromonadaceae</taxon>
        <taxon>Alteromonas/Salinimonas group</taxon>
        <taxon>Alteromonas</taxon>
    </lineage>
</organism>
<evidence type="ECO:0000313" key="1">
    <source>
        <dbReference type="EMBL" id="AMJ76576.1"/>
    </source>
</evidence>
<evidence type="ECO:0000313" key="2">
    <source>
        <dbReference type="Proteomes" id="UP000056750"/>
    </source>
</evidence>